<proteinExistence type="inferred from homology"/>
<organism evidence="6 7">
    <name type="scientific">Ameiurus melas</name>
    <name type="common">Black bullhead</name>
    <name type="synonym">Silurus melas</name>
    <dbReference type="NCBI Taxonomy" id="219545"/>
    <lineage>
        <taxon>Eukaryota</taxon>
        <taxon>Metazoa</taxon>
        <taxon>Chordata</taxon>
        <taxon>Craniata</taxon>
        <taxon>Vertebrata</taxon>
        <taxon>Euteleostomi</taxon>
        <taxon>Actinopterygii</taxon>
        <taxon>Neopterygii</taxon>
        <taxon>Teleostei</taxon>
        <taxon>Ostariophysi</taxon>
        <taxon>Siluriformes</taxon>
        <taxon>Ictaluridae</taxon>
        <taxon>Ameiurus</taxon>
    </lineage>
</organism>
<comment type="caution">
    <text evidence="6">The sequence shown here is derived from an EMBL/GenBank/DDBJ whole genome shotgun (WGS) entry which is preliminary data.</text>
</comment>
<reference evidence="6 7" key="1">
    <citation type="submission" date="2020-02" db="EMBL/GenBank/DDBJ databases">
        <title>A chromosome-scale genome assembly of the black bullhead catfish (Ameiurus melas).</title>
        <authorList>
            <person name="Wen M."/>
            <person name="Zham M."/>
            <person name="Cabau C."/>
            <person name="Klopp C."/>
            <person name="Donnadieu C."/>
            <person name="Roques C."/>
            <person name="Bouchez O."/>
            <person name="Lampietro C."/>
            <person name="Jouanno E."/>
            <person name="Herpin A."/>
            <person name="Louis A."/>
            <person name="Berthelot C."/>
            <person name="Parey E."/>
            <person name="Roest-Crollius H."/>
            <person name="Braasch I."/>
            <person name="Postlethwait J."/>
            <person name="Robinson-Rechavi M."/>
            <person name="Echchiki A."/>
            <person name="Begum T."/>
            <person name="Montfort J."/>
            <person name="Schartl M."/>
            <person name="Bobe J."/>
            <person name="Guiguen Y."/>
        </authorList>
    </citation>
    <scope>NUCLEOTIDE SEQUENCE [LARGE SCALE GENOMIC DNA]</scope>
    <source>
        <strain evidence="6">M_S1</strain>
        <tissue evidence="6">Blood</tissue>
    </source>
</reference>
<keyword evidence="3" id="KW-0238">DNA-binding</keyword>
<comment type="similarity">
    <text evidence="1">Belongs to the E2F/DP family.</text>
</comment>
<protein>
    <recommendedName>
        <fullName evidence="5">E2F transcription factor CC-MB domain-containing protein</fullName>
    </recommendedName>
</protein>
<dbReference type="InterPro" id="IPR037241">
    <property type="entry name" value="E2F-DP_heterodim"/>
</dbReference>
<evidence type="ECO:0000256" key="2">
    <source>
        <dbReference type="ARBA" id="ARBA00023015"/>
    </source>
</evidence>
<evidence type="ECO:0000256" key="3">
    <source>
        <dbReference type="ARBA" id="ARBA00023125"/>
    </source>
</evidence>
<evidence type="ECO:0000259" key="5">
    <source>
        <dbReference type="Pfam" id="PF16421"/>
    </source>
</evidence>
<evidence type="ECO:0000313" key="7">
    <source>
        <dbReference type="Proteomes" id="UP000593565"/>
    </source>
</evidence>
<keyword evidence="7" id="KW-1185">Reference proteome</keyword>
<keyword evidence="2" id="KW-0805">Transcription regulation</keyword>
<gene>
    <name evidence="6" type="ORF">AMELA_G00151940</name>
</gene>
<dbReference type="Proteomes" id="UP000593565">
    <property type="component" value="Unassembled WGS sequence"/>
</dbReference>
<dbReference type="Pfam" id="PF16421">
    <property type="entry name" value="E2F_CC-MB"/>
    <property type="match status" value="1"/>
</dbReference>
<keyword evidence="4" id="KW-0804">Transcription</keyword>
<name>A0A7J6AKE3_AMEME</name>
<sequence length="132" mass="14691">MKALFRERTVSLLLKDLRSILIVSDFPHIDLNCSFTSAYVTCEDVCRIAAFRDQTVIAIKAPEEKNKDCIKIHLKGSRGPIHVLTCETNEADATTQSEQLKNGRFLTLEESRIETTPLLADLPTVSSAVRSA</sequence>
<dbReference type="GO" id="GO:0003677">
    <property type="term" value="F:DNA binding"/>
    <property type="evidence" value="ECO:0007669"/>
    <property type="project" value="UniProtKB-KW"/>
</dbReference>
<accession>A0A7J6AKE3</accession>
<feature type="domain" description="E2F transcription factor CC-MB" evidence="5">
    <location>
        <begin position="36"/>
        <end position="87"/>
    </location>
</feature>
<dbReference type="EMBL" id="JAAGNN010000012">
    <property type="protein sequence ID" value="KAF4082499.1"/>
    <property type="molecule type" value="Genomic_DNA"/>
</dbReference>
<dbReference type="Gene3D" id="6.10.250.540">
    <property type="match status" value="1"/>
</dbReference>
<evidence type="ECO:0000256" key="1">
    <source>
        <dbReference type="ARBA" id="ARBA00010940"/>
    </source>
</evidence>
<evidence type="ECO:0000313" key="6">
    <source>
        <dbReference type="EMBL" id="KAF4082499.1"/>
    </source>
</evidence>
<dbReference type="InterPro" id="IPR032198">
    <property type="entry name" value="E2F_CC-MB"/>
</dbReference>
<dbReference type="GO" id="GO:0046983">
    <property type="term" value="F:protein dimerization activity"/>
    <property type="evidence" value="ECO:0007669"/>
    <property type="project" value="InterPro"/>
</dbReference>
<dbReference type="SUPFAM" id="SSF144074">
    <property type="entry name" value="E2F-DP heterodimerization region"/>
    <property type="match status" value="1"/>
</dbReference>
<dbReference type="AlphaFoldDB" id="A0A7J6AKE3"/>
<evidence type="ECO:0000256" key="4">
    <source>
        <dbReference type="ARBA" id="ARBA00023163"/>
    </source>
</evidence>